<sequence length="179" mass="20202">MSEQQTGRRAGRRAAIRAVSVIVVFAAIAAMLIAHPPDDLYLWIKAFHVVAVISWMAGLLYLPRLFIYHTDAAAGSDAAETFKTMENRLYFVIMNPAMMLSWVLGLYLAWSVYGFHGGWLHAKLAFVLVLTGFHVFLGRSVRAFSRDENRISPRGWRFLNEMPALLMVAIVIFVVVKPF</sequence>
<feature type="transmembrane region" description="Helical" evidence="14">
    <location>
        <begin position="14"/>
        <end position="34"/>
    </location>
</feature>
<evidence type="ECO:0000256" key="10">
    <source>
        <dbReference type="ARBA" id="ARBA00023002"/>
    </source>
</evidence>
<keyword evidence="11 14" id="KW-0408">Iron</keyword>
<dbReference type="NCBIfam" id="TIGR00701">
    <property type="entry name" value="protoporphyrinogen oxidase HemJ"/>
    <property type="match status" value="1"/>
</dbReference>
<dbReference type="Pfam" id="PF03653">
    <property type="entry name" value="UPF0093"/>
    <property type="match status" value="1"/>
</dbReference>
<evidence type="ECO:0000256" key="12">
    <source>
        <dbReference type="ARBA" id="ARBA00023136"/>
    </source>
</evidence>
<comment type="pathway">
    <text evidence="2 14">Porphyrin-containing compound metabolism; protoporphyrin-IX biosynthesis; protoporphyrin-IX from protoporphyrinogen-IX: step 1/1.</text>
</comment>
<reference evidence="15 16" key="1">
    <citation type="submission" date="2020-06" db="EMBL/GenBank/DDBJ databases">
        <title>Rhizobium sp.nov. isolated from the tomato plant.</title>
        <authorList>
            <person name="Thin K.K."/>
            <person name="Zhang X."/>
            <person name="He S."/>
        </authorList>
    </citation>
    <scope>NUCLEOTIDE SEQUENCE [LARGE SCALE GENOMIC DNA]</scope>
    <source>
        <strain evidence="15 16">DBTS2</strain>
    </source>
</reference>
<gene>
    <name evidence="15" type="primary">hemJ</name>
    <name evidence="15" type="ORF">HV823_02150</name>
</gene>
<evidence type="ECO:0000256" key="6">
    <source>
        <dbReference type="ARBA" id="ARBA00022617"/>
    </source>
</evidence>
<accession>A0ABX2QBJ3</accession>
<feature type="transmembrane region" description="Helical" evidence="14">
    <location>
        <begin position="119"/>
        <end position="137"/>
    </location>
</feature>
<feature type="transmembrane region" description="Helical" evidence="14">
    <location>
        <begin position="89"/>
        <end position="113"/>
    </location>
</feature>
<dbReference type="PANTHER" id="PTHR40255">
    <property type="entry name" value="UPF0093 MEMBRANE PROTEIN SLR1790"/>
    <property type="match status" value="1"/>
</dbReference>
<evidence type="ECO:0000313" key="15">
    <source>
        <dbReference type="EMBL" id="NVP54048.1"/>
    </source>
</evidence>
<protein>
    <recommendedName>
        <fullName evidence="4 14">Protoporphyrinogen IX oxidase</fullName>
        <shortName evidence="14">PPO</shortName>
        <ecNumber evidence="14">1.3.99.-</ecNumber>
    </recommendedName>
</protein>
<proteinExistence type="inferred from homology"/>
<evidence type="ECO:0000313" key="16">
    <source>
        <dbReference type="Proteomes" id="UP000659172"/>
    </source>
</evidence>
<organism evidence="15 16">
    <name type="scientific">Mycoplana rhizolycopersici</name>
    <dbReference type="NCBI Taxonomy" id="2746702"/>
    <lineage>
        <taxon>Bacteria</taxon>
        <taxon>Pseudomonadati</taxon>
        <taxon>Pseudomonadota</taxon>
        <taxon>Alphaproteobacteria</taxon>
        <taxon>Hyphomicrobiales</taxon>
        <taxon>Rhizobiaceae</taxon>
        <taxon>Mycoplana</taxon>
    </lineage>
</organism>
<dbReference type="RefSeq" id="WP_176948092.1">
    <property type="nucleotide sequence ID" value="NZ_JABXYK010000001.1"/>
</dbReference>
<keyword evidence="16" id="KW-1185">Reference proteome</keyword>
<evidence type="ECO:0000256" key="13">
    <source>
        <dbReference type="ARBA" id="ARBA00048390"/>
    </source>
</evidence>
<feature type="transmembrane region" description="Helical" evidence="14">
    <location>
        <begin position="40"/>
        <end position="62"/>
    </location>
</feature>
<feature type="binding site" description="axial binding residue" evidence="14">
    <location>
        <position position="123"/>
    </location>
    <ligand>
        <name>heme</name>
        <dbReference type="ChEBI" id="CHEBI:30413"/>
    </ligand>
    <ligandPart>
        <name>Fe</name>
        <dbReference type="ChEBI" id="CHEBI:18248"/>
    </ligandPart>
</feature>
<keyword evidence="12 14" id="KW-0472">Membrane</keyword>
<evidence type="ECO:0000256" key="2">
    <source>
        <dbReference type="ARBA" id="ARBA00005073"/>
    </source>
</evidence>
<keyword evidence="5 14" id="KW-1003">Cell membrane</keyword>
<feature type="transmembrane region" description="Helical" evidence="14">
    <location>
        <begin position="158"/>
        <end position="176"/>
    </location>
</feature>
<evidence type="ECO:0000256" key="5">
    <source>
        <dbReference type="ARBA" id="ARBA00022475"/>
    </source>
</evidence>
<evidence type="ECO:0000256" key="9">
    <source>
        <dbReference type="ARBA" id="ARBA00022989"/>
    </source>
</evidence>
<dbReference type="EMBL" id="JABXYK010000001">
    <property type="protein sequence ID" value="NVP54048.1"/>
    <property type="molecule type" value="Genomic_DNA"/>
</dbReference>
<keyword evidence="8 14" id="KW-0479">Metal-binding</keyword>
<comment type="similarity">
    <text evidence="3 14">Belongs to the HemJ family.</text>
</comment>
<comment type="function">
    <text evidence="14">Catalyzes the oxidation of protoporphyrinogen IX to protoporphyrin IX.</text>
</comment>
<dbReference type="EC" id="1.3.99.-" evidence="14"/>
<comment type="cofactor">
    <cofactor evidence="14">
        <name>heme b</name>
        <dbReference type="ChEBI" id="CHEBI:60344"/>
    </cofactor>
    <text evidence="14">Binds 1 heme b (iron(II)-protoporphyrin IX) group per subunit.</text>
</comment>
<feature type="binding site" description="axial binding residue" evidence="14">
    <location>
        <position position="48"/>
    </location>
    <ligand>
        <name>heme</name>
        <dbReference type="ChEBI" id="CHEBI:30413"/>
    </ligand>
    <ligandPart>
        <name>Fe</name>
        <dbReference type="ChEBI" id="CHEBI:18248"/>
    </ligandPart>
</feature>
<keyword evidence="10 14" id="KW-0560">Oxidoreductase</keyword>
<dbReference type="InterPro" id="IPR005265">
    <property type="entry name" value="HemJ-like"/>
</dbReference>
<evidence type="ECO:0000256" key="8">
    <source>
        <dbReference type="ARBA" id="ARBA00022723"/>
    </source>
</evidence>
<dbReference type="HAMAP" id="MF_02239">
    <property type="entry name" value="HemJ"/>
    <property type="match status" value="1"/>
</dbReference>
<comment type="subcellular location">
    <subcellularLocation>
        <location evidence="1 14">Cell membrane</location>
        <topology evidence="1 14">Multi-pass membrane protein</topology>
    </subcellularLocation>
</comment>
<evidence type="ECO:0000256" key="14">
    <source>
        <dbReference type="HAMAP-Rule" id="MF_02239"/>
    </source>
</evidence>
<dbReference type="Proteomes" id="UP000659172">
    <property type="component" value="Unassembled WGS sequence"/>
</dbReference>
<evidence type="ECO:0000256" key="3">
    <source>
        <dbReference type="ARBA" id="ARBA00006501"/>
    </source>
</evidence>
<name>A0ABX2QBJ3_9HYPH</name>
<keyword evidence="6 14" id="KW-0349">Heme</keyword>
<evidence type="ECO:0000256" key="11">
    <source>
        <dbReference type="ARBA" id="ARBA00023004"/>
    </source>
</evidence>
<evidence type="ECO:0000256" key="1">
    <source>
        <dbReference type="ARBA" id="ARBA00004651"/>
    </source>
</evidence>
<evidence type="ECO:0000256" key="7">
    <source>
        <dbReference type="ARBA" id="ARBA00022692"/>
    </source>
</evidence>
<dbReference type="PANTHER" id="PTHR40255:SF1">
    <property type="entry name" value="PROTOPORPHYRINOGEN IX OXIDASE"/>
    <property type="match status" value="1"/>
</dbReference>
<comment type="caution">
    <text evidence="15">The sequence shown here is derived from an EMBL/GenBank/DDBJ whole genome shotgun (WGS) entry which is preliminary data.</text>
</comment>
<keyword evidence="9 14" id="KW-1133">Transmembrane helix</keyword>
<keyword evidence="7 14" id="KW-0812">Transmembrane</keyword>
<comment type="subunit">
    <text evidence="14">Homodimer.</text>
</comment>
<comment type="catalytic activity">
    <reaction evidence="13 14">
        <text>protoporphyrinogen IX + 3 A = protoporphyrin IX + 3 AH2</text>
        <dbReference type="Rhea" id="RHEA:62000"/>
        <dbReference type="ChEBI" id="CHEBI:13193"/>
        <dbReference type="ChEBI" id="CHEBI:17499"/>
        <dbReference type="ChEBI" id="CHEBI:57306"/>
        <dbReference type="ChEBI" id="CHEBI:57307"/>
    </reaction>
</comment>
<evidence type="ECO:0000256" key="4">
    <source>
        <dbReference type="ARBA" id="ARBA00017504"/>
    </source>
</evidence>